<feature type="transmembrane region" description="Helical" evidence="2">
    <location>
        <begin position="109"/>
        <end position="127"/>
    </location>
</feature>
<protein>
    <recommendedName>
        <fullName evidence="2">Dolichyldiphosphatase</fullName>
        <ecNumber evidence="2">3.6.1.43</ecNumber>
    </recommendedName>
</protein>
<dbReference type="EMBL" id="JANBTW010000064">
    <property type="protein sequence ID" value="KAJ2673777.1"/>
    <property type="molecule type" value="Genomic_DNA"/>
</dbReference>
<dbReference type="EC" id="3.6.1.43" evidence="2"/>
<dbReference type="GO" id="GO:0005789">
    <property type="term" value="C:endoplasmic reticulum membrane"/>
    <property type="evidence" value="ECO:0007669"/>
    <property type="project" value="UniProtKB-SubCell"/>
</dbReference>
<feature type="transmembrane region" description="Helical" evidence="2">
    <location>
        <begin position="82"/>
        <end position="103"/>
    </location>
</feature>
<keyword evidence="1 2" id="KW-0378">Hydrolase</keyword>
<dbReference type="Proteomes" id="UP001151518">
    <property type="component" value="Unassembled WGS sequence"/>
</dbReference>
<gene>
    <name evidence="4" type="ORF">GGI25_004584</name>
</gene>
<evidence type="ECO:0000256" key="1">
    <source>
        <dbReference type="ARBA" id="ARBA00022801"/>
    </source>
</evidence>
<keyword evidence="2" id="KW-0256">Endoplasmic reticulum</keyword>
<dbReference type="SUPFAM" id="SSF48317">
    <property type="entry name" value="Acid phosphatase/Vanadium-dependent haloperoxidase"/>
    <property type="match status" value="1"/>
</dbReference>
<dbReference type="SMART" id="SM00014">
    <property type="entry name" value="acidPPc"/>
    <property type="match status" value="1"/>
</dbReference>
<evidence type="ECO:0000313" key="5">
    <source>
        <dbReference type="Proteomes" id="UP001151518"/>
    </source>
</evidence>
<comment type="catalytic activity">
    <reaction evidence="2">
        <text>a di-trans,poly-cis-dolichyl diphosphate + H2O = a di-trans,poly-cis-dolichyl phosphate + phosphate + H(+)</text>
        <dbReference type="Rhea" id="RHEA:14385"/>
        <dbReference type="Rhea" id="RHEA-COMP:19498"/>
        <dbReference type="Rhea" id="RHEA-COMP:19506"/>
        <dbReference type="ChEBI" id="CHEBI:15377"/>
        <dbReference type="ChEBI" id="CHEBI:15378"/>
        <dbReference type="ChEBI" id="CHEBI:43474"/>
        <dbReference type="ChEBI" id="CHEBI:57497"/>
        <dbReference type="ChEBI" id="CHEBI:57683"/>
        <dbReference type="EC" id="3.6.1.43"/>
    </reaction>
</comment>
<dbReference type="Pfam" id="PF01569">
    <property type="entry name" value="PAP2"/>
    <property type="match status" value="1"/>
</dbReference>
<dbReference type="OrthoDB" id="302705at2759"/>
<proteinExistence type="inferred from homology"/>
<accession>A0A9W8KWH9</accession>
<comment type="caution">
    <text evidence="2">Lacks conserved residue(s) required for the propagation of feature annotation.</text>
</comment>
<dbReference type="InterPro" id="IPR000326">
    <property type="entry name" value="PAP2/HPO"/>
</dbReference>
<dbReference type="PANTHER" id="PTHR11247">
    <property type="entry name" value="PALMITOYL-PROTEIN THIOESTERASE/DOLICHYLDIPHOSPHATASE 1"/>
    <property type="match status" value="1"/>
</dbReference>
<dbReference type="GO" id="GO:0006487">
    <property type="term" value="P:protein N-linked glycosylation"/>
    <property type="evidence" value="ECO:0007669"/>
    <property type="project" value="UniProtKB-UniRule"/>
</dbReference>
<dbReference type="InterPro" id="IPR036938">
    <property type="entry name" value="PAP2/HPO_sf"/>
</dbReference>
<evidence type="ECO:0000313" key="4">
    <source>
        <dbReference type="EMBL" id="KAJ2673777.1"/>
    </source>
</evidence>
<comment type="pathway">
    <text evidence="2">Protein modification; protein glycosylation.</text>
</comment>
<name>A0A9W8KWH9_9FUNG</name>
<keyword evidence="2" id="KW-0812">Transmembrane</keyword>
<organism evidence="4 5">
    <name type="scientific">Coemansia spiralis</name>
    <dbReference type="NCBI Taxonomy" id="417178"/>
    <lineage>
        <taxon>Eukaryota</taxon>
        <taxon>Fungi</taxon>
        <taxon>Fungi incertae sedis</taxon>
        <taxon>Zoopagomycota</taxon>
        <taxon>Kickxellomycotina</taxon>
        <taxon>Kickxellomycetes</taxon>
        <taxon>Kickxellales</taxon>
        <taxon>Kickxellaceae</taxon>
        <taxon>Coemansia</taxon>
    </lineage>
</organism>
<comment type="similarity">
    <text evidence="2">Belongs to the dolichyldiphosphatase family.</text>
</comment>
<comment type="caution">
    <text evidence="4">The sequence shown here is derived from an EMBL/GenBank/DDBJ whole genome shotgun (WGS) entry which is preliminary data.</text>
</comment>
<keyword evidence="2" id="KW-0472">Membrane</keyword>
<reference evidence="4" key="1">
    <citation type="submission" date="2022-07" db="EMBL/GenBank/DDBJ databases">
        <title>Phylogenomic reconstructions and comparative analyses of Kickxellomycotina fungi.</title>
        <authorList>
            <person name="Reynolds N.K."/>
            <person name="Stajich J.E."/>
            <person name="Barry K."/>
            <person name="Grigoriev I.V."/>
            <person name="Crous P."/>
            <person name="Smith M.E."/>
        </authorList>
    </citation>
    <scope>NUCLEOTIDE SEQUENCE</scope>
    <source>
        <strain evidence="4">NRRL 3115</strain>
    </source>
</reference>
<feature type="domain" description="Phosphatidic acid phosphatase type 2/haloperoxidase" evidence="3">
    <location>
        <begin position="14"/>
        <end position="124"/>
    </location>
</feature>
<dbReference type="Gene3D" id="1.20.144.10">
    <property type="entry name" value="Phosphatidic acid phosphatase type 2/haloperoxidase"/>
    <property type="match status" value="1"/>
</dbReference>
<dbReference type="GO" id="GO:0008610">
    <property type="term" value="P:lipid biosynthetic process"/>
    <property type="evidence" value="ECO:0007669"/>
    <property type="project" value="TreeGrafter"/>
</dbReference>
<sequence>METTIVLSRREATGILLLIGQLLNEASNLILKSVIQHDRPNLHLGDGYGMPSSHSQFMAFFASYTIIYLESRIVTSPIHKRVVQAGAVVLGLLVMFSRIYLGYHTAPQVIAGGLVGLVSGCFWLWFVEYVIYPSGFVAFVLDWPVCQWLLLRDSRCISDIALAEYRLSRQAAIKVKVK</sequence>
<dbReference type="AlphaFoldDB" id="A0A9W8KWH9"/>
<comment type="function">
    <text evidence="2">Required for efficient N-glycosylation. Necessary for maintaining optimal levels of dolichol-linked oligosaccharides. Hydrolyzes dolichyl pyrophosphate at a very high rate and dolichyl monophosphate at a much lower rate. Does not act on phosphatidate.</text>
</comment>
<dbReference type="GO" id="GO:0047874">
    <property type="term" value="F:dolichyldiphosphatase activity"/>
    <property type="evidence" value="ECO:0007669"/>
    <property type="project" value="UniProtKB-UniRule"/>
</dbReference>
<dbReference type="PANTHER" id="PTHR11247:SF1">
    <property type="entry name" value="DOLICHYLDIPHOSPHATASE 1"/>
    <property type="match status" value="1"/>
</dbReference>
<evidence type="ECO:0000256" key="2">
    <source>
        <dbReference type="RuleBase" id="RU367078"/>
    </source>
</evidence>
<evidence type="ECO:0000259" key="3">
    <source>
        <dbReference type="SMART" id="SM00014"/>
    </source>
</evidence>
<keyword evidence="2" id="KW-1133">Transmembrane helix</keyword>
<comment type="subcellular location">
    <subcellularLocation>
        <location evidence="2">Endoplasmic reticulum membrane</location>
        <topology evidence="2">Multi-pass membrane protein</topology>
    </subcellularLocation>
</comment>